<feature type="compositionally biased region" description="Polar residues" evidence="1">
    <location>
        <begin position="32"/>
        <end position="44"/>
    </location>
</feature>
<reference evidence="2 3" key="1">
    <citation type="submission" date="2023-10" db="EMBL/GenBank/DDBJ databases">
        <title>Genomes of two closely related lineages of the louse Polyplax serrata with different host specificities.</title>
        <authorList>
            <person name="Martinu J."/>
            <person name="Tarabai H."/>
            <person name="Stefka J."/>
            <person name="Hypsa V."/>
        </authorList>
    </citation>
    <scope>NUCLEOTIDE SEQUENCE [LARGE SCALE GENOMIC DNA]</scope>
    <source>
        <strain evidence="2">HR10_N</strain>
    </source>
</reference>
<feature type="compositionally biased region" description="Polar residues" evidence="1">
    <location>
        <begin position="1"/>
        <end position="12"/>
    </location>
</feature>
<comment type="caution">
    <text evidence="2">The sequence shown here is derived from an EMBL/GenBank/DDBJ whole genome shotgun (WGS) entry which is preliminary data.</text>
</comment>
<organism evidence="2 3">
    <name type="scientific">Polyplax serrata</name>
    <name type="common">Common mouse louse</name>
    <dbReference type="NCBI Taxonomy" id="468196"/>
    <lineage>
        <taxon>Eukaryota</taxon>
        <taxon>Metazoa</taxon>
        <taxon>Ecdysozoa</taxon>
        <taxon>Arthropoda</taxon>
        <taxon>Hexapoda</taxon>
        <taxon>Insecta</taxon>
        <taxon>Pterygota</taxon>
        <taxon>Neoptera</taxon>
        <taxon>Paraneoptera</taxon>
        <taxon>Psocodea</taxon>
        <taxon>Troctomorpha</taxon>
        <taxon>Phthiraptera</taxon>
        <taxon>Anoplura</taxon>
        <taxon>Polyplacidae</taxon>
        <taxon>Polyplax</taxon>
    </lineage>
</organism>
<dbReference type="EMBL" id="JAWJWE010000007">
    <property type="protein sequence ID" value="KAK6632523.1"/>
    <property type="molecule type" value="Genomic_DNA"/>
</dbReference>
<dbReference type="AlphaFoldDB" id="A0AAN8PIW4"/>
<feature type="region of interest" description="Disordered" evidence="1">
    <location>
        <begin position="1"/>
        <end position="92"/>
    </location>
</feature>
<dbReference type="Proteomes" id="UP001372834">
    <property type="component" value="Unassembled WGS sequence"/>
</dbReference>
<gene>
    <name evidence="2" type="ORF">RUM43_013291</name>
</gene>
<protein>
    <submittedName>
        <fullName evidence="2">Uncharacterized protein</fullName>
    </submittedName>
</protein>
<name>A0AAN8PIW4_POLSC</name>
<evidence type="ECO:0000313" key="2">
    <source>
        <dbReference type="EMBL" id="KAK6632523.1"/>
    </source>
</evidence>
<evidence type="ECO:0000256" key="1">
    <source>
        <dbReference type="SAM" id="MobiDB-lite"/>
    </source>
</evidence>
<sequence length="92" mass="10146">MVGQLEDSTPTPRTCRLLPVPGGGPRPRTDASDNLTEVTVQTRNARGPPSEDEDFWRGQVAPACDMLSSTASTRDDMDQNSNSEDNLIRMRR</sequence>
<accession>A0AAN8PIW4</accession>
<evidence type="ECO:0000313" key="3">
    <source>
        <dbReference type="Proteomes" id="UP001372834"/>
    </source>
</evidence>
<proteinExistence type="predicted"/>